<dbReference type="AlphaFoldDB" id="A4A251"/>
<proteinExistence type="predicted"/>
<evidence type="ECO:0000313" key="3">
    <source>
        <dbReference type="EMBL" id="EAQ77154.1"/>
    </source>
</evidence>
<dbReference type="Pfam" id="PF13751">
    <property type="entry name" value="DDE_Tnp_1_6"/>
    <property type="match status" value="1"/>
</dbReference>
<dbReference type="STRING" id="314230.DSM3645_15160"/>
<dbReference type="InterPro" id="IPR008490">
    <property type="entry name" value="Transposase_InsH_N"/>
</dbReference>
<dbReference type="HOGENOM" id="CLU_034194_0_0_0"/>
<dbReference type="Pfam" id="PF05598">
    <property type="entry name" value="DUF772"/>
    <property type="match status" value="1"/>
</dbReference>
<accession>A4A251</accession>
<organism evidence="3 4">
    <name type="scientific">Blastopirellula marina DSM 3645</name>
    <dbReference type="NCBI Taxonomy" id="314230"/>
    <lineage>
        <taxon>Bacteria</taxon>
        <taxon>Pseudomonadati</taxon>
        <taxon>Planctomycetota</taxon>
        <taxon>Planctomycetia</taxon>
        <taxon>Pirellulales</taxon>
        <taxon>Pirellulaceae</taxon>
        <taxon>Blastopirellula</taxon>
    </lineage>
</organism>
<dbReference type="OrthoDB" id="227425at2"/>
<gene>
    <name evidence="3" type="ORF">DSM3645_15160</name>
</gene>
<feature type="domain" description="Transposase DDE" evidence="2">
    <location>
        <begin position="408"/>
        <end position="525"/>
    </location>
</feature>
<dbReference type="PANTHER" id="PTHR33408">
    <property type="entry name" value="TRANSPOSASE"/>
    <property type="match status" value="1"/>
</dbReference>
<sequence length="533" mass="60681">MLTFGDHQNGDLFDPWEHLGPKRLKLLERSWAGVFREFLLKQLPVGKLAEAFRKDLGRPTKDLYVALGALILQQLHDFTDRQTTEAVALNMTWHYALDIRRDADAYLCERTIRNYRQKVLAAGLDQVLFQTLTDRLIEEMGVDTGKQRLDSTAVKSAIRGLTRLGILVEATSKFLRELKRKHAALYADVAPDTIRKYVERSGDGCFGDTRPSESKKRLPEAAQDVFELIQQFRAAECSTLESYQLLRRVFDEQCEVDENSATPVSVRPPHTTACAHVINPADPDARYNKHRGPGYLVQIMETYEESHPDEQEQADPPKPDLITYVAVNPMTMHDKDALTPAMDCTEQRGVKPKELLADSHYGSTECLEKGRARDVEIVSPAQTPKGKLQGKLTLEDFELAEDGRITRCPHGQEPKETSVAGIRLQVVFTLESCATCPHRERCPASSVGRSSARYQYTHDRVHLWRRRQKERGKEFRDRYRWRAGVEATMSRFKYQMGMASLRVRGMTKITYTATLRALGLNIQRVAAYRLKTG</sequence>
<dbReference type="eggNOG" id="COG3039">
    <property type="taxonomic scope" value="Bacteria"/>
</dbReference>
<dbReference type="EMBL" id="AANZ01000041">
    <property type="protein sequence ID" value="EAQ77154.1"/>
    <property type="molecule type" value="Genomic_DNA"/>
</dbReference>
<comment type="caution">
    <text evidence="3">The sequence shown here is derived from an EMBL/GenBank/DDBJ whole genome shotgun (WGS) entry which is preliminary data.</text>
</comment>
<evidence type="ECO:0000259" key="1">
    <source>
        <dbReference type="Pfam" id="PF05598"/>
    </source>
</evidence>
<evidence type="ECO:0000313" key="4">
    <source>
        <dbReference type="Proteomes" id="UP000004358"/>
    </source>
</evidence>
<evidence type="ECO:0000259" key="2">
    <source>
        <dbReference type="Pfam" id="PF13751"/>
    </source>
</evidence>
<dbReference type="InterPro" id="IPR025668">
    <property type="entry name" value="Tnp_DDE_dom"/>
</dbReference>
<dbReference type="Proteomes" id="UP000004358">
    <property type="component" value="Unassembled WGS sequence"/>
</dbReference>
<name>A4A251_9BACT</name>
<feature type="domain" description="Transposase InsH N-terminal" evidence="1">
    <location>
        <begin position="47"/>
        <end position="117"/>
    </location>
</feature>
<reference evidence="3 4" key="1">
    <citation type="submission" date="2006-02" db="EMBL/GenBank/DDBJ databases">
        <authorList>
            <person name="Amann R."/>
            <person name="Ferriera S."/>
            <person name="Johnson J."/>
            <person name="Kravitz S."/>
            <person name="Halpern A."/>
            <person name="Remington K."/>
            <person name="Beeson K."/>
            <person name="Tran B."/>
            <person name="Rogers Y.-H."/>
            <person name="Friedman R."/>
            <person name="Venter J.C."/>
        </authorList>
    </citation>
    <scope>NUCLEOTIDE SEQUENCE [LARGE SCALE GENOMIC DNA]</scope>
    <source>
        <strain evidence="3 4">DSM 3645</strain>
    </source>
</reference>
<dbReference type="RefSeq" id="WP_002650930.1">
    <property type="nucleotide sequence ID" value="NZ_CH672376.1"/>
</dbReference>
<protein>
    <submittedName>
        <fullName evidence="3">Transposase</fullName>
    </submittedName>
</protein>